<name>A0A450SW36_9GAMM</name>
<accession>A0A450SW36</accession>
<sequence length="61" mass="6988">MNRIFHRSSVIFLPTPTGKNKKSQLFVFFRVFSDLCGHIFDGPSIGISDDDEIFSLVTVYF</sequence>
<proteinExistence type="predicted"/>
<dbReference type="AlphaFoldDB" id="A0A450SW36"/>
<reference evidence="1" key="1">
    <citation type="submission" date="2019-02" db="EMBL/GenBank/DDBJ databases">
        <authorList>
            <person name="Gruber-Vodicka R. H."/>
            <person name="Seah K. B. B."/>
        </authorList>
    </citation>
    <scope>NUCLEOTIDE SEQUENCE</scope>
    <source>
        <strain evidence="1">BECK_BZ106</strain>
    </source>
</reference>
<gene>
    <name evidence="1" type="ORF">BECKFW1821B_GA0114236_10404</name>
</gene>
<dbReference type="EMBL" id="CAADFD010000040">
    <property type="protein sequence ID" value="VFJ58192.1"/>
    <property type="molecule type" value="Genomic_DNA"/>
</dbReference>
<protein>
    <submittedName>
        <fullName evidence="1">Uncharacterized protein</fullName>
    </submittedName>
</protein>
<evidence type="ECO:0000313" key="1">
    <source>
        <dbReference type="EMBL" id="VFJ58192.1"/>
    </source>
</evidence>
<organism evidence="1">
    <name type="scientific">Candidatus Kentrum sp. FW</name>
    <dbReference type="NCBI Taxonomy" id="2126338"/>
    <lineage>
        <taxon>Bacteria</taxon>
        <taxon>Pseudomonadati</taxon>
        <taxon>Pseudomonadota</taxon>
        <taxon>Gammaproteobacteria</taxon>
        <taxon>Candidatus Kentrum</taxon>
    </lineage>
</organism>